<dbReference type="GO" id="GO:0051301">
    <property type="term" value="P:cell division"/>
    <property type="evidence" value="ECO:0007669"/>
    <property type="project" value="InterPro"/>
</dbReference>
<dbReference type="InterPro" id="IPR001182">
    <property type="entry name" value="FtsW/RodA"/>
</dbReference>
<evidence type="ECO:0000256" key="5">
    <source>
        <dbReference type="ARBA" id="ARBA00023136"/>
    </source>
</evidence>
<name>A0A1M6FBB6_9FIRM</name>
<dbReference type="InterPro" id="IPR018365">
    <property type="entry name" value="Cell_cycle_FtsW-rel_CS"/>
</dbReference>
<keyword evidence="2 6" id="KW-0812">Transmembrane</keyword>
<feature type="transmembrane region" description="Helical" evidence="6">
    <location>
        <begin position="345"/>
        <end position="365"/>
    </location>
</feature>
<feature type="transmembrane region" description="Helical" evidence="6">
    <location>
        <begin position="188"/>
        <end position="211"/>
    </location>
</feature>
<evidence type="ECO:0000256" key="2">
    <source>
        <dbReference type="ARBA" id="ARBA00022692"/>
    </source>
</evidence>
<evidence type="ECO:0000256" key="1">
    <source>
        <dbReference type="ARBA" id="ARBA00004141"/>
    </source>
</evidence>
<feature type="transmembrane region" description="Helical" evidence="6">
    <location>
        <begin position="278"/>
        <end position="301"/>
    </location>
</feature>
<keyword evidence="3" id="KW-0133">Cell shape</keyword>
<dbReference type="Pfam" id="PF01098">
    <property type="entry name" value="FTSW_RODA_SPOVE"/>
    <property type="match status" value="1"/>
</dbReference>
<protein>
    <submittedName>
        <fullName evidence="7">Rod shape determining protein RodA</fullName>
    </submittedName>
</protein>
<proteinExistence type="predicted"/>
<reference evidence="7 8" key="1">
    <citation type="submission" date="2016-11" db="EMBL/GenBank/DDBJ databases">
        <authorList>
            <person name="Varghese N."/>
            <person name="Submissions S."/>
        </authorList>
    </citation>
    <scope>NUCLEOTIDE SEQUENCE [LARGE SCALE GENOMIC DNA]</scope>
    <source>
        <strain evidence="7 8">DSM 19027</strain>
    </source>
</reference>
<dbReference type="PANTHER" id="PTHR30474">
    <property type="entry name" value="CELL CYCLE PROTEIN"/>
    <property type="match status" value="1"/>
</dbReference>
<dbReference type="GO" id="GO:0032153">
    <property type="term" value="C:cell division site"/>
    <property type="evidence" value="ECO:0007669"/>
    <property type="project" value="TreeGrafter"/>
</dbReference>
<evidence type="ECO:0000256" key="3">
    <source>
        <dbReference type="ARBA" id="ARBA00022960"/>
    </source>
</evidence>
<keyword evidence="8" id="KW-1185">Reference proteome</keyword>
<dbReference type="RefSeq" id="WP_149678463.1">
    <property type="nucleotide sequence ID" value="NZ_DAONMB010000039.1"/>
</dbReference>
<feature type="transmembrane region" description="Helical" evidence="6">
    <location>
        <begin position="308"/>
        <end position="325"/>
    </location>
</feature>
<evidence type="ECO:0000313" key="8">
    <source>
        <dbReference type="Proteomes" id="UP000324781"/>
    </source>
</evidence>
<organism evidence="7 8">
    <name type="scientific">Thermoclostridium caenicola</name>
    <dbReference type="NCBI Taxonomy" id="659425"/>
    <lineage>
        <taxon>Bacteria</taxon>
        <taxon>Bacillati</taxon>
        <taxon>Bacillota</taxon>
        <taxon>Clostridia</taxon>
        <taxon>Eubacteriales</taxon>
        <taxon>Oscillospiraceae</taxon>
        <taxon>Thermoclostridium</taxon>
    </lineage>
</organism>
<feature type="transmembrane region" description="Helical" evidence="6">
    <location>
        <begin position="167"/>
        <end position="183"/>
    </location>
</feature>
<evidence type="ECO:0000313" key="7">
    <source>
        <dbReference type="EMBL" id="SHI95034.1"/>
    </source>
</evidence>
<dbReference type="PANTHER" id="PTHR30474:SF1">
    <property type="entry name" value="PEPTIDOGLYCAN GLYCOSYLTRANSFERASE MRDB"/>
    <property type="match status" value="1"/>
</dbReference>
<feature type="transmembrane region" description="Helical" evidence="6">
    <location>
        <begin position="47"/>
        <end position="68"/>
    </location>
</feature>
<dbReference type="GO" id="GO:0005886">
    <property type="term" value="C:plasma membrane"/>
    <property type="evidence" value="ECO:0007669"/>
    <property type="project" value="TreeGrafter"/>
</dbReference>
<accession>A0A1M6FBB6</accession>
<evidence type="ECO:0000256" key="6">
    <source>
        <dbReference type="SAM" id="Phobius"/>
    </source>
</evidence>
<comment type="subcellular location">
    <subcellularLocation>
        <location evidence="1">Membrane</location>
        <topology evidence="1">Multi-pass membrane protein</topology>
    </subcellularLocation>
</comment>
<dbReference type="PROSITE" id="PS00428">
    <property type="entry name" value="FTSW_RODA_SPOVE"/>
    <property type="match status" value="1"/>
</dbReference>
<feature type="transmembrane region" description="Helical" evidence="6">
    <location>
        <begin position="144"/>
        <end position="161"/>
    </location>
</feature>
<dbReference type="GO" id="GO:0015648">
    <property type="term" value="F:lipid-linked peptidoglycan transporter activity"/>
    <property type="evidence" value="ECO:0007669"/>
    <property type="project" value="TreeGrafter"/>
</dbReference>
<feature type="transmembrane region" description="Helical" evidence="6">
    <location>
        <begin position="75"/>
        <end position="94"/>
    </location>
</feature>
<keyword evidence="5 6" id="KW-0472">Membrane</keyword>
<gene>
    <name evidence="7" type="ORF">SAMN05444373_101613</name>
</gene>
<dbReference type="AlphaFoldDB" id="A0A1M6FBB6"/>
<sequence>MYAIEKNKGPSLVKNIDWFIIINVILINVIGLIVLKGMADQKEIPNLFMKQLIASILGIAVMIIVMIIDYKDLKILGIPAYFITVFLLVAVLLVGVGREETGTRGWLMLGPLSVQPSELGKVAMVIAAAFYFERLQQGRSLKHVLLLLASTALPIGLVLLQPDFGTAMVYVFMFLCMLFVSGIKYRYIFIFGGSVLLVFPLLWFTVLVNVLPNHMITRIQSFLNPSAHENSGAYQVRMAIRHIGRGQLTGVGLGKGKATFMVPEVETDSIFAVVGEEMGFVGAVVLVALFAVLLLRCLYIARFAKDKFGTFLVIGLMAMFLFHFVENVGMNIGILPMTGIPLPFVSSGGSSVVVNYLAVGIIVSVSMRRQKPMFEA</sequence>
<dbReference type="EMBL" id="FQZP01000016">
    <property type="protein sequence ID" value="SHI95034.1"/>
    <property type="molecule type" value="Genomic_DNA"/>
</dbReference>
<dbReference type="Proteomes" id="UP000324781">
    <property type="component" value="Unassembled WGS sequence"/>
</dbReference>
<evidence type="ECO:0000256" key="4">
    <source>
        <dbReference type="ARBA" id="ARBA00022989"/>
    </source>
</evidence>
<dbReference type="GO" id="GO:0008360">
    <property type="term" value="P:regulation of cell shape"/>
    <property type="evidence" value="ECO:0007669"/>
    <property type="project" value="UniProtKB-KW"/>
</dbReference>
<feature type="transmembrane region" description="Helical" evidence="6">
    <location>
        <begin position="16"/>
        <end position="35"/>
    </location>
</feature>
<keyword evidence="4 6" id="KW-1133">Transmembrane helix</keyword>
<dbReference type="OrthoDB" id="9812661at2"/>